<protein>
    <recommendedName>
        <fullName evidence="6">Enhancer of polycomb-like protein</fullName>
    </recommendedName>
</protein>
<feature type="compositionally biased region" description="Polar residues" evidence="7">
    <location>
        <begin position="678"/>
        <end position="687"/>
    </location>
</feature>
<dbReference type="GO" id="GO:0005634">
    <property type="term" value="C:nucleus"/>
    <property type="evidence" value="ECO:0007669"/>
    <property type="project" value="UniProtKB-SubCell"/>
</dbReference>
<comment type="similarity">
    <text evidence="2 6">Belongs to the enhancer of polycomb family.</text>
</comment>
<dbReference type="PANTHER" id="PTHR14898">
    <property type="entry name" value="ENHANCER OF POLYCOMB"/>
    <property type="match status" value="1"/>
</dbReference>
<dbReference type="GO" id="GO:0006357">
    <property type="term" value="P:regulation of transcription by RNA polymerase II"/>
    <property type="evidence" value="ECO:0007669"/>
    <property type="project" value="InterPro"/>
</dbReference>
<feature type="compositionally biased region" description="Gly residues" evidence="7">
    <location>
        <begin position="812"/>
        <end position="824"/>
    </location>
</feature>
<dbReference type="EMBL" id="BTSX01000003">
    <property type="protein sequence ID" value="GMS90046.1"/>
    <property type="molecule type" value="Genomic_DNA"/>
</dbReference>
<comment type="caution">
    <text evidence="9">The sequence shown here is derived from an EMBL/GenBank/DDBJ whole genome shotgun (WGS) entry which is preliminary data.</text>
</comment>
<keyword evidence="5 6" id="KW-0539">Nucleus</keyword>
<evidence type="ECO:0000313" key="9">
    <source>
        <dbReference type="EMBL" id="GMS90046.1"/>
    </source>
</evidence>
<evidence type="ECO:0000256" key="1">
    <source>
        <dbReference type="ARBA" id="ARBA00004123"/>
    </source>
</evidence>
<feature type="region of interest" description="Disordered" evidence="7">
    <location>
        <begin position="616"/>
        <end position="755"/>
    </location>
</feature>
<sequence>MASTSKLSFRARNLDANRGMKVFFADELPDISECAPINRGVNPMPTGMEKEEEMETHLQDAIHAQQASTSGISDNHVIPTPKVLYIEDDRYDLVYPVQPPCKAQLMKVQAWLSMEREEAEYDMDSEDEEYLRDKPHINSRDLERIMECLEGQSDEKFICQPASARKLLMPHFDDNVIDDVYDYWLAKRKEAATQKILGFGGLIPKIRTECRKENEKLNPYVAFRRRAEKMQTRKNRKNDEDSYEKVLRLGHDLRRAVHLFEMVKRREKSKLAMIDLDAEILSARATLGDYGSVVYNQILAKLQPEEEEESVPRVPPNGSAASSSVSCAASSDTALQPLRGEENGVKRKKMRKRISAGLAGLTGRSGALSAQFDRDLPNKAWLKKNAEVWNQSPTSFISGMGGNDVKTAVEQVDQSVAAANTANADGRYAFKRRRGCHYRPPAPLREKNGAPPSLDSIPPERRFYYVSMPSTSRESVVAEAPTTPAAGPAPKRSLLLRRRIGRGGRVVFDQFPQPAKRAAAPATAAAAPQKSSYVAGRTSGVIYDPFELDCVAMESEETSKWEAILRPSLIESEEEDVSFPPVSSRYLYSRRYQCRWRPEDEETDAVAEREWLASAVSPAPLPDPPTPAADATTAAVEPPSPKRAAPQPRARPGGPSPPSEHEGSPAPSPASKPQSAQRKQQSPSMLKSNGAAAPATAAAMSRIVQQQPPQPEESTMDEEGAESSSESPMVVEDSPASSSEHDNIDQEKPLRLLPLGEGAAPAHLLHLTQGNASVLSPPDSTAPSPRVCNGSASAPGAAPLAAPAPHSNGHNGHAGSGNGGGERL</sequence>
<evidence type="ECO:0000256" key="4">
    <source>
        <dbReference type="ARBA" id="ARBA00023163"/>
    </source>
</evidence>
<dbReference type="Pfam" id="PF10513">
    <property type="entry name" value="EPL1"/>
    <property type="match status" value="1"/>
</dbReference>
<gene>
    <name evidence="9" type="ORF">PENTCL1PPCAC_12221</name>
</gene>
<feature type="compositionally biased region" description="Low complexity" evidence="7">
    <location>
        <begin position="790"/>
        <end position="811"/>
    </location>
</feature>
<comment type="subcellular location">
    <subcellularLocation>
        <location evidence="1 6">Nucleus</location>
    </subcellularLocation>
</comment>
<dbReference type="InterPro" id="IPR024943">
    <property type="entry name" value="Enhancer_polycomb"/>
</dbReference>
<dbReference type="AlphaFoldDB" id="A0AAV5T3F7"/>
<keyword evidence="10" id="KW-1185">Reference proteome</keyword>
<evidence type="ECO:0000256" key="2">
    <source>
        <dbReference type="ARBA" id="ARBA00008035"/>
    </source>
</evidence>
<dbReference type="GO" id="GO:0035267">
    <property type="term" value="C:NuA4 histone acetyltransferase complex"/>
    <property type="evidence" value="ECO:0007669"/>
    <property type="project" value="InterPro"/>
</dbReference>
<feature type="domain" description="Enhancer of polycomb-like N-terminal" evidence="8">
    <location>
        <begin position="10"/>
        <end position="133"/>
    </location>
</feature>
<feature type="region of interest" description="Disordered" evidence="7">
    <location>
        <begin position="770"/>
        <end position="824"/>
    </location>
</feature>
<evidence type="ECO:0000256" key="6">
    <source>
        <dbReference type="RuleBase" id="RU361124"/>
    </source>
</evidence>
<keyword evidence="4 6" id="KW-0804">Transcription</keyword>
<feature type="compositionally biased region" description="Low complexity" evidence="7">
    <location>
        <begin position="628"/>
        <end position="653"/>
    </location>
</feature>
<dbReference type="InterPro" id="IPR019542">
    <property type="entry name" value="Enhancer_polycomb-like_N"/>
</dbReference>
<dbReference type="Proteomes" id="UP001432027">
    <property type="component" value="Unassembled WGS sequence"/>
</dbReference>
<name>A0AAV5T3F7_9BILA</name>
<keyword evidence="3 6" id="KW-0805">Transcription regulation</keyword>
<organism evidence="9 10">
    <name type="scientific">Pristionchus entomophagus</name>
    <dbReference type="NCBI Taxonomy" id="358040"/>
    <lineage>
        <taxon>Eukaryota</taxon>
        <taxon>Metazoa</taxon>
        <taxon>Ecdysozoa</taxon>
        <taxon>Nematoda</taxon>
        <taxon>Chromadorea</taxon>
        <taxon>Rhabditida</taxon>
        <taxon>Rhabditina</taxon>
        <taxon>Diplogasteromorpha</taxon>
        <taxon>Diplogasteroidea</taxon>
        <taxon>Neodiplogasteridae</taxon>
        <taxon>Pristionchus</taxon>
    </lineage>
</organism>
<proteinExistence type="inferred from homology"/>
<evidence type="ECO:0000256" key="3">
    <source>
        <dbReference type="ARBA" id="ARBA00023015"/>
    </source>
</evidence>
<reference evidence="9" key="1">
    <citation type="submission" date="2023-10" db="EMBL/GenBank/DDBJ databases">
        <title>Genome assembly of Pristionchus species.</title>
        <authorList>
            <person name="Yoshida K."/>
            <person name="Sommer R.J."/>
        </authorList>
    </citation>
    <scope>NUCLEOTIDE SEQUENCE</scope>
    <source>
        <strain evidence="9">RS0144</strain>
    </source>
</reference>
<accession>A0AAV5T3F7</accession>
<feature type="region of interest" description="Disordered" evidence="7">
    <location>
        <begin position="305"/>
        <end position="351"/>
    </location>
</feature>
<evidence type="ECO:0000313" key="10">
    <source>
        <dbReference type="Proteomes" id="UP001432027"/>
    </source>
</evidence>
<evidence type="ECO:0000256" key="5">
    <source>
        <dbReference type="ARBA" id="ARBA00023242"/>
    </source>
</evidence>
<feature type="compositionally biased region" description="Low complexity" evidence="7">
    <location>
        <begin position="319"/>
        <end position="331"/>
    </location>
</feature>
<evidence type="ECO:0000259" key="8">
    <source>
        <dbReference type="Pfam" id="PF10513"/>
    </source>
</evidence>
<feature type="compositionally biased region" description="Polar residues" evidence="7">
    <location>
        <begin position="770"/>
        <end position="783"/>
    </location>
</feature>
<feature type="compositionally biased region" description="Basic and acidic residues" evidence="7">
    <location>
        <begin position="739"/>
        <end position="750"/>
    </location>
</feature>
<evidence type="ECO:0000256" key="7">
    <source>
        <dbReference type="SAM" id="MobiDB-lite"/>
    </source>
</evidence>